<feature type="transmembrane region" description="Helical" evidence="17">
    <location>
        <begin position="12"/>
        <end position="30"/>
    </location>
</feature>
<organism evidence="19 20">
    <name type="scientific">Toxoplasma gondii GAB2-2007-GAL-DOM2</name>
    <dbReference type="NCBI Taxonomy" id="1130820"/>
    <lineage>
        <taxon>Eukaryota</taxon>
        <taxon>Sar</taxon>
        <taxon>Alveolata</taxon>
        <taxon>Apicomplexa</taxon>
        <taxon>Conoidasida</taxon>
        <taxon>Coccidia</taxon>
        <taxon>Eucoccidiorida</taxon>
        <taxon>Eimeriorina</taxon>
        <taxon>Sarcocystidae</taxon>
        <taxon>Toxoplasma</taxon>
    </lineage>
</organism>
<evidence type="ECO:0000313" key="20">
    <source>
        <dbReference type="Proteomes" id="UP000028837"/>
    </source>
</evidence>
<keyword evidence="11" id="KW-0256">Endoplasmic reticulum</keyword>
<keyword evidence="6" id="KW-0808">Transferase</keyword>
<keyword evidence="12" id="KW-0862">Zinc</keyword>
<gene>
    <name evidence="19" type="ORF">TGDOM2_304460</name>
</gene>
<evidence type="ECO:0000256" key="11">
    <source>
        <dbReference type="ARBA" id="ARBA00022824"/>
    </source>
</evidence>
<dbReference type="InterPro" id="IPR050731">
    <property type="entry name" value="HRD1_E3_ubiq-ligases"/>
</dbReference>
<dbReference type="GO" id="GO:0008270">
    <property type="term" value="F:zinc ion binding"/>
    <property type="evidence" value="ECO:0007669"/>
    <property type="project" value="UniProtKB-KW"/>
</dbReference>
<dbReference type="GO" id="GO:0036503">
    <property type="term" value="P:ERAD pathway"/>
    <property type="evidence" value="ECO:0007669"/>
    <property type="project" value="TreeGrafter"/>
</dbReference>
<dbReference type="PROSITE" id="PS50089">
    <property type="entry name" value="ZF_RING_2"/>
    <property type="match status" value="1"/>
</dbReference>
<evidence type="ECO:0000256" key="7">
    <source>
        <dbReference type="ARBA" id="ARBA00022692"/>
    </source>
</evidence>
<feature type="region of interest" description="Disordered" evidence="16">
    <location>
        <begin position="504"/>
        <end position="547"/>
    </location>
</feature>
<feature type="compositionally biased region" description="Low complexity" evidence="16">
    <location>
        <begin position="346"/>
        <end position="361"/>
    </location>
</feature>
<evidence type="ECO:0000256" key="17">
    <source>
        <dbReference type="SAM" id="Phobius"/>
    </source>
</evidence>
<feature type="transmembrane region" description="Helical" evidence="17">
    <location>
        <begin position="45"/>
        <end position="66"/>
    </location>
</feature>
<dbReference type="InterPro" id="IPR058051">
    <property type="entry name" value="Znf_RING_synoviolin"/>
</dbReference>
<dbReference type="EC" id="2.3.2.27" evidence="5"/>
<keyword evidence="9 15" id="KW-0863">Zinc-finger</keyword>
<dbReference type="VEuPathDB" id="ToxoDB:TGDOM2_304460"/>
<feature type="transmembrane region" description="Helical" evidence="17">
    <location>
        <begin position="220"/>
        <end position="245"/>
    </location>
</feature>
<evidence type="ECO:0000256" key="14">
    <source>
        <dbReference type="ARBA" id="ARBA00023136"/>
    </source>
</evidence>
<dbReference type="SUPFAM" id="SSF57850">
    <property type="entry name" value="RING/U-box"/>
    <property type="match status" value="1"/>
</dbReference>
<sequence length="710" mass="76906">MAGIHVRYRTYALLSLLSVVTLVLRTWYVHEELYTVVAVLSTGKIALALFYNCAFMLFLGLGKLAMRLMVGSLRDLEMEQVIDSGRGFLLDTVLFLVLSSPTLDGAEVSTHALAKFLLIVVSLKTAHLVVQIRGGTLFEVGNPRTSVLLRICIALFSLLLLDICAVHFFFVNSSKASTFYLWLLFECLGMLVSCAISTLKFAVHVVDVRLDNGWAAKSAVIFYLELIHDVTSLVIFLLFMSVFFITQPSRLPLYMTADIIHVVKTLYKRILSFKRYRALTKNLEIRFPDATAEELETADTCIICRDLLFEGSKKLPCSHIFHIDCLRSWLVQQQSCPTCRADIPSDDSPSTTAPATATEAPPQHPRSGVPDQNVEMDRGDSRTVSASSPVSSDRPTSTDPVPQSDAEGHDKTDRSVGFAEIPDGHPERSGGGLLGDARLRGIDNHWTNVSANTLATQALLQSLQLACQTCDFYRLHASLWTIEAQRAQLAASRLQALRYCQAPQRSGSLDADTQRVSGQQGPGSNDASAPAPTAENEAGAMGQSASQGPAINRGRNFIVVCPSHLFHHQGSGMLPPPMYFPSLMPSFDATQMPSGFAEVPSSSSHATPKLGPSDCVNGEWPGQASAGSAFDFAHGGEGFFCHSVPRLQPSPLQTRPYSSDYVGSSSLSGLAAVAPAANAPLPSQTRISPCVGENRTPDSGPGNGQEERTI</sequence>
<dbReference type="GO" id="GO:0005789">
    <property type="term" value="C:endoplasmic reticulum membrane"/>
    <property type="evidence" value="ECO:0007669"/>
    <property type="project" value="UniProtKB-SubCell"/>
</dbReference>
<dbReference type="OrthoDB" id="8062037at2759"/>
<name>A0A086JJD6_TOXGO</name>
<dbReference type="GO" id="GO:0016874">
    <property type="term" value="F:ligase activity"/>
    <property type="evidence" value="ECO:0007669"/>
    <property type="project" value="UniProtKB-KW"/>
</dbReference>
<comment type="caution">
    <text evidence="19">The sequence shown here is derived from an EMBL/GenBank/DDBJ whole genome shotgun (WGS) entry which is preliminary data.</text>
</comment>
<dbReference type="InterPro" id="IPR013083">
    <property type="entry name" value="Znf_RING/FYVE/PHD"/>
</dbReference>
<dbReference type="GO" id="GO:0043161">
    <property type="term" value="P:proteasome-mediated ubiquitin-dependent protein catabolic process"/>
    <property type="evidence" value="ECO:0007669"/>
    <property type="project" value="TreeGrafter"/>
</dbReference>
<evidence type="ECO:0000313" key="19">
    <source>
        <dbReference type="EMBL" id="KFG32254.1"/>
    </source>
</evidence>
<dbReference type="InterPro" id="IPR057992">
    <property type="entry name" value="TPR_SYVN1_N"/>
</dbReference>
<dbReference type="PANTHER" id="PTHR22763">
    <property type="entry name" value="RING ZINC FINGER PROTEIN"/>
    <property type="match status" value="1"/>
</dbReference>
<dbReference type="InterPro" id="IPR001841">
    <property type="entry name" value="Znf_RING"/>
</dbReference>
<comment type="catalytic activity">
    <reaction evidence="1">
        <text>S-ubiquitinyl-[E2 ubiquitin-conjugating enzyme]-L-cysteine + [acceptor protein]-L-lysine = [E2 ubiquitin-conjugating enzyme]-L-cysteine + N(6)-ubiquitinyl-[acceptor protein]-L-lysine.</text>
        <dbReference type="EC" id="2.3.2.27"/>
    </reaction>
</comment>
<dbReference type="SMART" id="SM00184">
    <property type="entry name" value="RING"/>
    <property type="match status" value="1"/>
</dbReference>
<evidence type="ECO:0000256" key="9">
    <source>
        <dbReference type="ARBA" id="ARBA00022771"/>
    </source>
</evidence>
<accession>A0A086JJD6</accession>
<feature type="region of interest" description="Disordered" evidence="16">
    <location>
        <begin position="678"/>
        <end position="710"/>
    </location>
</feature>
<protein>
    <recommendedName>
        <fullName evidence="5">RING-type E3 ubiquitin transferase</fullName>
        <ecNumber evidence="5">2.3.2.27</ecNumber>
    </recommendedName>
</protein>
<dbReference type="EMBL" id="AHZU02001444">
    <property type="protein sequence ID" value="KFG32254.1"/>
    <property type="molecule type" value="Genomic_DNA"/>
</dbReference>
<feature type="compositionally biased region" description="Low complexity" evidence="16">
    <location>
        <begin position="382"/>
        <end position="400"/>
    </location>
</feature>
<keyword evidence="19" id="KW-0436">Ligase</keyword>
<dbReference type="CDD" id="cd16479">
    <property type="entry name" value="RING-H2_synoviolin"/>
    <property type="match status" value="1"/>
</dbReference>
<evidence type="ECO:0000256" key="2">
    <source>
        <dbReference type="ARBA" id="ARBA00004477"/>
    </source>
</evidence>
<dbReference type="Pfam" id="PF25563">
    <property type="entry name" value="TPR_SYVN1_N"/>
    <property type="match status" value="1"/>
</dbReference>
<comment type="pathway">
    <text evidence="3">Protein modification; protein ubiquitination.</text>
</comment>
<dbReference type="Pfam" id="PF13639">
    <property type="entry name" value="zf-RING_2"/>
    <property type="match status" value="1"/>
</dbReference>
<feature type="transmembrane region" description="Helical" evidence="17">
    <location>
        <begin position="179"/>
        <end position="199"/>
    </location>
</feature>
<feature type="region of interest" description="Disordered" evidence="16">
    <location>
        <begin position="342"/>
        <end position="432"/>
    </location>
</feature>
<evidence type="ECO:0000256" key="8">
    <source>
        <dbReference type="ARBA" id="ARBA00022723"/>
    </source>
</evidence>
<evidence type="ECO:0000256" key="4">
    <source>
        <dbReference type="ARBA" id="ARBA00010089"/>
    </source>
</evidence>
<dbReference type="Proteomes" id="UP000028837">
    <property type="component" value="Unassembled WGS sequence"/>
</dbReference>
<feature type="transmembrane region" description="Helical" evidence="17">
    <location>
        <begin position="151"/>
        <end position="173"/>
    </location>
</feature>
<dbReference type="AlphaFoldDB" id="A0A086JJD6"/>
<evidence type="ECO:0000256" key="5">
    <source>
        <dbReference type="ARBA" id="ARBA00012483"/>
    </source>
</evidence>
<evidence type="ECO:0000256" key="1">
    <source>
        <dbReference type="ARBA" id="ARBA00000900"/>
    </source>
</evidence>
<evidence type="ECO:0000256" key="6">
    <source>
        <dbReference type="ARBA" id="ARBA00022679"/>
    </source>
</evidence>
<evidence type="ECO:0000256" key="13">
    <source>
        <dbReference type="ARBA" id="ARBA00022989"/>
    </source>
</evidence>
<proteinExistence type="inferred from homology"/>
<dbReference type="Gene3D" id="3.30.40.10">
    <property type="entry name" value="Zinc/RING finger domain, C3HC4 (zinc finger)"/>
    <property type="match status" value="1"/>
</dbReference>
<comment type="subcellular location">
    <subcellularLocation>
        <location evidence="2">Endoplasmic reticulum membrane</location>
        <topology evidence="2">Multi-pass membrane protein</topology>
    </subcellularLocation>
</comment>
<keyword evidence="7 17" id="KW-0812">Transmembrane</keyword>
<keyword evidence="8" id="KW-0479">Metal-binding</keyword>
<evidence type="ECO:0000259" key="18">
    <source>
        <dbReference type="PROSITE" id="PS50089"/>
    </source>
</evidence>
<dbReference type="PANTHER" id="PTHR22763:SF184">
    <property type="entry name" value="E3 UBIQUITIN-PROTEIN LIGASE SYNOVIOLIN"/>
    <property type="match status" value="1"/>
</dbReference>
<comment type="similarity">
    <text evidence="4">Belongs to the HRD1 family.</text>
</comment>
<evidence type="ECO:0000256" key="12">
    <source>
        <dbReference type="ARBA" id="ARBA00022833"/>
    </source>
</evidence>
<feature type="domain" description="RING-type" evidence="18">
    <location>
        <begin position="301"/>
        <end position="340"/>
    </location>
</feature>
<keyword evidence="10" id="KW-0833">Ubl conjugation pathway</keyword>
<evidence type="ECO:0000256" key="16">
    <source>
        <dbReference type="SAM" id="MobiDB-lite"/>
    </source>
</evidence>
<evidence type="ECO:0000256" key="3">
    <source>
        <dbReference type="ARBA" id="ARBA00004906"/>
    </source>
</evidence>
<reference evidence="19 20" key="1">
    <citation type="submission" date="2014-02" db="EMBL/GenBank/DDBJ databases">
        <authorList>
            <person name="Sibley D."/>
            <person name="Venepally P."/>
            <person name="Karamycheva S."/>
            <person name="Hadjithomas M."/>
            <person name="Khan A."/>
            <person name="Brunk B."/>
            <person name="Roos D."/>
            <person name="Caler E."/>
            <person name="Lorenzi H."/>
        </authorList>
    </citation>
    <scope>NUCLEOTIDE SEQUENCE [LARGE SCALE GENOMIC DNA]</scope>
    <source>
        <strain evidence="19 20">GAB2-2007-GAL-DOM2</strain>
    </source>
</reference>
<evidence type="ECO:0000256" key="15">
    <source>
        <dbReference type="PROSITE-ProRule" id="PRU00175"/>
    </source>
</evidence>
<feature type="compositionally biased region" description="Polar residues" evidence="16">
    <location>
        <begin position="514"/>
        <end position="527"/>
    </location>
</feature>
<keyword evidence="13 17" id="KW-1133">Transmembrane helix</keyword>
<dbReference type="GO" id="GO:0061630">
    <property type="term" value="F:ubiquitin protein ligase activity"/>
    <property type="evidence" value="ECO:0007669"/>
    <property type="project" value="UniProtKB-EC"/>
</dbReference>
<keyword evidence="14 17" id="KW-0472">Membrane</keyword>
<evidence type="ECO:0000256" key="10">
    <source>
        <dbReference type="ARBA" id="ARBA00022786"/>
    </source>
</evidence>